<feature type="region of interest" description="Disordered" evidence="1">
    <location>
        <begin position="515"/>
        <end position="544"/>
    </location>
</feature>
<accession>A0A372M611</accession>
<dbReference type="Proteomes" id="UP000263094">
    <property type="component" value="Unassembled WGS sequence"/>
</dbReference>
<keyword evidence="3" id="KW-1185">Reference proteome</keyword>
<feature type="compositionally biased region" description="Low complexity" evidence="1">
    <location>
        <begin position="247"/>
        <end position="266"/>
    </location>
</feature>
<feature type="compositionally biased region" description="Pro residues" evidence="1">
    <location>
        <begin position="209"/>
        <end position="232"/>
    </location>
</feature>
<comment type="caution">
    <text evidence="2">The sequence shown here is derived from an EMBL/GenBank/DDBJ whole genome shotgun (WGS) entry which is preliminary data.</text>
</comment>
<proteinExistence type="predicted"/>
<dbReference type="OrthoDB" id="3763497at2"/>
<feature type="compositionally biased region" description="Basic and acidic residues" evidence="1">
    <location>
        <begin position="419"/>
        <end position="432"/>
    </location>
</feature>
<dbReference type="RefSeq" id="WP_128556037.1">
    <property type="nucleotide sequence ID" value="NZ_QUAK01000068.1"/>
</dbReference>
<feature type="compositionally biased region" description="Gly residues" evidence="1">
    <location>
        <begin position="56"/>
        <end position="76"/>
    </location>
</feature>
<gene>
    <name evidence="2" type="ORF">DY218_12470</name>
</gene>
<name>A0A372M611_9ACTN</name>
<protein>
    <submittedName>
        <fullName evidence="2">Uncharacterized protein</fullName>
    </submittedName>
</protein>
<dbReference type="AlphaFoldDB" id="A0A372M611"/>
<feature type="region of interest" description="Disordered" evidence="1">
    <location>
        <begin position="385"/>
        <end position="432"/>
    </location>
</feature>
<feature type="compositionally biased region" description="Low complexity" evidence="1">
    <location>
        <begin position="177"/>
        <end position="208"/>
    </location>
</feature>
<evidence type="ECO:0000313" key="2">
    <source>
        <dbReference type="EMBL" id="RFU86374.1"/>
    </source>
</evidence>
<feature type="compositionally biased region" description="Pro residues" evidence="1">
    <location>
        <begin position="164"/>
        <end position="176"/>
    </location>
</feature>
<feature type="compositionally biased region" description="Basic residues" evidence="1">
    <location>
        <begin position="517"/>
        <end position="532"/>
    </location>
</feature>
<dbReference type="EMBL" id="QUAK01000068">
    <property type="protein sequence ID" value="RFU86374.1"/>
    <property type="molecule type" value="Genomic_DNA"/>
</dbReference>
<feature type="compositionally biased region" description="Low complexity" evidence="1">
    <location>
        <begin position="95"/>
        <end position="136"/>
    </location>
</feature>
<feature type="region of interest" description="Disordered" evidence="1">
    <location>
        <begin position="1"/>
        <end position="364"/>
    </location>
</feature>
<feature type="compositionally biased region" description="Low complexity" evidence="1">
    <location>
        <begin position="43"/>
        <end position="55"/>
    </location>
</feature>
<reference evidence="2 3" key="1">
    <citation type="submission" date="2018-08" db="EMBL/GenBank/DDBJ databases">
        <title>Isolation, diversity and antifungal activity of Actinobacteria from wheat.</title>
        <authorList>
            <person name="Han C."/>
        </authorList>
    </citation>
    <scope>NUCLEOTIDE SEQUENCE [LARGE SCALE GENOMIC DNA]</scope>
    <source>
        <strain evidence="2 3">NEAU-YY421</strain>
    </source>
</reference>
<evidence type="ECO:0000313" key="3">
    <source>
        <dbReference type="Proteomes" id="UP000263094"/>
    </source>
</evidence>
<organism evidence="2 3">
    <name type="scientific">Streptomyces triticagri</name>
    <dbReference type="NCBI Taxonomy" id="2293568"/>
    <lineage>
        <taxon>Bacteria</taxon>
        <taxon>Bacillati</taxon>
        <taxon>Actinomycetota</taxon>
        <taxon>Actinomycetes</taxon>
        <taxon>Kitasatosporales</taxon>
        <taxon>Streptomycetaceae</taxon>
        <taxon>Streptomyces</taxon>
    </lineage>
</organism>
<sequence length="568" mass="56978">MTQSGQGEEPQYPAARPAHEGVVLPADGGEPLISGGLPDQTVPAGGLPWGQPWGPGQDGAGAGGPGQGGYGDGSYGDGSQEGPSYGDGSQGGPSYGDPSPGDAPYGGPAPYAEGSAAWAQQPGATPASPAGSPPAGVDEGATQYIPPVPADPGAADEGATQLIPPVPGQNGPPGPMPGTDAAAAGPGFPPAQGAHAAPSPGAHAAPTAPSGPPAYAPQDPAPGLPGALPPEQPVDATQFLGRRSDVPQQAPPAHRAPQPSAAAGADPDVEATQYIAPVPAQPTGAPYGIRPGAPGDRQPPPEFDSLFRNEPAPGGDGTDSTQQMPRFEAPAPHRSPDPGGEPPRGRAANRRAASEGSSSTGSKVPMLAAIGVAIALVGLGAGVLINMAGGDDSSDEPRTVAATDPTKKSEPSPSPTADPAKEQAEQLDKLLEDSNNSRAAVIRSVELIKSCKNLPQAARDLRGAARQRTSLVTRLAELKVDKIPDNARLTASLNRAWKASASADNHYAAWAGETCKGKGKNKKAGQTPHKRSGDRQSGVASAAKKQAVGIWNPLATKYQLTQRQPVDL</sequence>
<feature type="compositionally biased region" description="Low complexity" evidence="1">
    <location>
        <begin position="350"/>
        <end position="359"/>
    </location>
</feature>
<evidence type="ECO:0000256" key="1">
    <source>
        <dbReference type="SAM" id="MobiDB-lite"/>
    </source>
</evidence>